<sequence length="88" mass="9972">MFKKNDSFFDQVQKNTKVRPDELLKLANSVSQSNLKDEATLRDLISRVAAMANKPVSKEKEDQIVSAILNNNMPTDLSSLTKMFNNKK</sequence>
<gene>
    <name evidence="1" type="ORF">BleG1_2041</name>
</gene>
<dbReference type="HOGENOM" id="CLU_171594_1_0_9"/>
<reference evidence="1 2" key="1">
    <citation type="journal article" date="2014" name="Gene">
        <title>A comparative genomic analysis of the alkalitolerant soil bacterium Bacillus lehensis G1.</title>
        <authorList>
            <person name="Noor Y.M."/>
            <person name="Samsulrizal N.H."/>
            <person name="Jema'on N.A."/>
            <person name="Low K.O."/>
            <person name="Ramli A.N."/>
            <person name="Alias N.I."/>
            <person name="Damis S.I."/>
            <person name="Fuzi S.F."/>
            <person name="Isa M.N."/>
            <person name="Murad A.M."/>
            <person name="Raih M.F."/>
            <person name="Bakar F.D."/>
            <person name="Najimudin N."/>
            <person name="Mahadi N.M."/>
            <person name="Illias R.M."/>
        </authorList>
    </citation>
    <scope>NUCLEOTIDE SEQUENCE [LARGE SCALE GENOMIC DNA]</scope>
    <source>
        <strain evidence="1 2">G1</strain>
    </source>
</reference>
<dbReference type="STRING" id="1246626.BleG1_2041"/>
<evidence type="ECO:0000313" key="1">
    <source>
        <dbReference type="EMBL" id="AIC94619.1"/>
    </source>
</evidence>
<dbReference type="Pfam" id="PF14069">
    <property type="entry name" value="SpoVIF"/>
    <property type="match status" value="1"/>
</dbReference>
<dbReference type="InterPro" id="IPR025942">
    <property type="entry name" value="SpoVIF"/>
</dbReference>
<dbReference type="RefSeq" id="WP_035398737.1">
    <property type="nucleotide sequence ID" value="NZ_CP003923.1"/>
</dbReference>
<evidence type="ECO:0008006" key="3">
    <source>
        <dbReference type="Google" id="ProtNLM"/>
    </source>
</evidence>
<dbReference type="PATRIC" id="fig|1246626.3.peg.2041"/>
<dbReference type="AlphaFoldDB" id="A0A060M3H3"/>
<name>A0A060M3H3_9BACI</name>
<proteinExistence type="predicted"/>
<dbReference type="OrthoDB" id="2474248at2"/>
<dbReference type="KEGG" id="ble:BleG1_2041"/>
<organism evidence="1 2">
    <name type="scientific">Shouchella lehensis G1</name>
    <dbReference type="NCBI Taxonomy" id="1246626"/>
    <lineage>
        <taxon>Bacteria</taxon>
        <taxon>Bacillati</taxon>
        <taxon>Bacillota</taxon>
        <taxon>Bacilli</taxon>
        <taxon>Bacillales</taxon>
        <taxon>Bacillaceae</taxon>
        <taxon>Shouchella</taxon>
    </lineage>
</organism>
<protein>
    <recommendedName>
        <fullName evidence="3">Stage VI sporulation protein F</fullName>
    </recommendedName>
</protein>
<dbReference type="EMBL" id="CP003923">
    <property type="protein sequence ID" value="AIC94619.1"/>
    <property type="molecule type" value="Genomic_DNA"/>
</dbReference>
<accession>A0A060M3H3</accession>
<dbReference type="Proteomes" id="UP000027142">
    <property type="component" value="Chromosome"/>
</dbReference>
<evidence type="ECO:0000313" key="2">
    <source>
        <dbReference type="Proteomes" id="UP000027142"/>
    </source>
</evidence>
<dbReference type="eggNOG" id="ENOG5032Y6J">
    <property type="taxonomic scope" value="Bacteria"/>
</dbReference>
<keyword evidence="2" id="KW-1185">Reference proteome</keyword>